<evidence type="ECO:0000256" key="1">
    <source>
        <dbReference type="ARBA" id="ARBA00004141"/>
    </source>
</evidence>
<protein>
    <submittedName>
        <fullName evidence="8">EamA-like transporter family protein</fullName>
    </submittedName>
</protein>
<evidence type="ECO:0000313" key="8">
    <source>
        <dbReference type="EMBL" id="PPB81657.1"/>
    </source>
</evidence>
<evidence type="ECO:0000256" key="3">
    <source>
        <dbReference type="ARBA" id="ARBA00022692"/>
    </source>
</evidence>
<comment type="subcellular location">
    <subcellularLocation>
        <location evidence="1">Membrane</location>
        <topology evidence="1">Multi-pass membrane protein</topology>
    </subcellularLocation>
</comment>
<feature type="transmembrane region" description="Helical" evidence="6">
    <location>
        <begin position="175"/>
        <end position="194"/>
    </location>
</feature>
<sequence>MGSVRGILLVLLSMAMFSVEDALIKTLSQTMPIGQIMAMLGLGGSIVFAAFSRGRIRAMLSALAHPVVLWRSLGEAAAAITFIAALSMVPLSTVAAVFQATPLAVTAGAALAFGERVGWRRWLAVIVGFAGVLMIIRPGLEGFRPESLLVVITVFAIAMRDLVTRRIPEQIPSTAVSFHGFAAVFVAGLVLLAAGDAPVSPTPGGWLLILGAIACGTTGYQAIVAAMRGTDASALMPFRYARLVFSLLIGVTIFGEQPDVMTLSGAAVIIAAAFYTYQRERWLALQARARLGTA</sequence>
<keyword evidence="9" id="KW-1185">Reference proteome</keyword>
<dbReference type="GO" id="GO:0016020">
    <property type="term" value="C:membrane"/>
    <property type="evidence" value="ECO:0007669"/>
    <property type="project" value="UniProtKB-SubCell"/>
</dbReference>
<keyword evidence="3 6" id="KW-0812">Transmembrane</keyword>
<dbReference type="SUPFAM" id="SSF103481">
    <property type="entry name" value="Multidrug resistance efflux transporter EmrE"/>
    <property type="match status" value="2"/>
</dbReference>
<feature type="transmembrane region" description="Helical" evidence="6">
    <location>
        <begin position="238"/>
        <end position="254"/>
    </location>
</feature>
<feature type="transmembrane region" description="Helical" evidence="6">
    <location>
        <begin position="122"/>
        <end position="140"/>
    </location>
</feature>
<keyword evidence="5 6" id="KW-0472">Membrane</keyword>
<feature type="transmembrane region" description="Helical" evidence="6">
    <location>
        <begin position="32"/>
        <end position="51"/>
    </location>
</feature>
<dbReference type="Proteomes" id="UP000239736">
    <property type="component" value="Unassembled WGS sequence"/>
</dbReference>
<comment type="similarity">
    <text evidence="2">Belongs to the drug/metabolite transporter (DMT) superfamily. 10 TMS drug/metabolite exporter (DME) (TC 2.A.7.3) family.</text>
</comment>
<keyword evidence="4 6" id="KW-1133">Transmembrane helix</keyword>
<feature type="domain" description="EamA" evidence="7">
    <location>
        <begin position="148"/>
        <end position="276"/>
    </location>
</feature>
<feature type="domain" description="EamA" evidence="7">
    <location>
        <begin position="5"/>
        <end position="136"/>
    </location>
</feature>
<organism evidence="8 9">
    <name type="scientific">Albidovulum inexpectatum</name>
    <dbReference type="NCBI Taxonomy" id="196587"/>
    <lineage>
        <taxon>Bacteria</taxon>
        <taxon>Pseudomonadati</taxon>
        <taxon>Pseudomonadota</taxon>
        <taxon>Alphaproteobacteria</taxon>
        <taxon>Rhodobacterales</taxon>
        <taxon>Paracoccaceae</taxon>
        <taxon>Albidovulum</taxon>
    </lineage>
</organism>
<comment type="caution">
    <text evidence="8">The sequence shown here is derived from an EMBL/GenBank/DDBJ whole genome shotgun (WGS) entry which is preliminary data.</text>
</comment>
<evidence type="ECO:0000256" key="4">
    <source>
        <dbReference type="ARBA" id="ARBA00022989"/>
    </source>
</evidence>
<evidence type="ECO:0000256" key="6">
    <source>
        <dbReference type="SAM" id="Phobius"/>
    </source>
</evidence>
<dbReference type="EMBL" id="PRDS01000002">
    <property type="protein sequence ID" value="PPB81657.1"/>
    <property type="molecule type" value="Genomic_DNA"/>
</dbReference>
<dbReference type="PANTHER" id="PTHR22911:SF6">
    <property type="entry name" value="SOLUTE CARRIER FAMILY 35 MEMBER G1"/>
    <property type="match status" value="1"/>
</dbReference>
<feature type="transmembrane region" description="Helical" evidence="6">
    <location>
        <begin position="260"/>
        <end position="277"/>
    </location>
</feature>
<evidence type="ECO:0000313" key="9">
    <source>
        <dbReference type="Proteomes" id="UP000239736"/>
    </source>
</evidence>
<accession>A0A2S5JJH0</accession>
<dbReference type="InterPro" id="IPR000620">
    <property type="entry name" value="EamA_dom"/>
</dbReference>
<gene>
    <name evidence="8" type="ORF">LV82_00868</name>
</gene>
<evidence type="ECO:0000259" key="7">
    <source>
        <dbReference type="Pfam" id="PF00892"/>
    </source>
</evidence>
<evidence type="ECO:0000256" key="2">
    <source>
        <dbReference type="ARBA" id="ARBA00009853"/>
    </source>
</evidence>
<evidence type="ECO:0000256" key="5">
    <source>
        <dbReference type="ARBA" id="ARBA00023136"/>
    </source>
</evidence>
<dbReference type="PANTHER" id="PTHR22911">
    <property type="entry name" value="ACYL-MALONYL CONDENSING ENZYME-RELATED"/>
    <property type="match status" value="1"/>
</dbReference>
<dbReference type="Pfam" id="PF00892">
    <property type="entry name" value="EamA"/>
    <property type="match status" value="2"/>
</dbReference>
<proteinExistence type="inferred from homology"/>
<name>A0A2S5JJH0_9RHOB</name>
<feature type="transmembrane region" description="Helical" evidence="6">
    <location>
        <begin position="206"/>
        <end position="226"/>
    </location>
</feature>
<dbReference type="InterPro" id="IPR037185">
    <property type="entry name" value="EmrE-like"/>
</dbReference>
<dbReference type="OrthoDB" id="7165334at2"/>
<dbReference type="AlphaFoldDB" id="A0A2S5JJH0"/>
<reference evidence="8 9" key="1">
    <citation type="submission" date="2018-01" db="EMBL/GenBank/DDBJ databases">
        <title>Genomic Encyclopedia of Archaeal and Bacterial Type Strains, Phase II (KMG-II): from individual species to whole genera.</title>
        <authorList>
            <person name="Goeker M."/>
        </authorList>
    </citation>
    <scope>NUCLEOTIDE SEQUENCE [LARGE SCALE GENOMIC DNA]</scope>
    <source>
        <strain evidence="8 9">DSM 12048</strain>
    </source>
</reference>
<dbReference type="RefSeq" id="WP_104069489.1">
    <property type="nucleotide sequence ID" value="NZ_PRDS01000002.1"/>
</dbReference>